<feature type="binding site" evidence="6">
    <location>
        <position position="48"/>
    </location>
    <ligand>
        <name>Mg(2+)</name>
        <dbReference type="ChEBI" id="CHEBI:18420"/>
    </ligand>
</feature>
<comment type="catalytic activity">
    <reaction evidence="6">
        <text>Endonucleolytic cleavage at apurinic or apyrimidinic sites to products with a 5'-phosphate.</text>
        <dbReference type="EC" id="3.1.21.7"/>
    </reaction>
</comment>
<keyword evidence="6" id="KW-0227">DNA damage</keyword>
<dbReference type="RefSeq" id="WP_378577947.1">
    <property type="nucleotide sequence ID" value="NZ_JBHSFQ010000026.1"/>
</dbReference>
<dbReference type="InterPro" id="IPR007581">
    <property type="entry name" value="Endonuclease-V"/>
</dbReference>
<comment type="subcellular location">
    <subcellularLocation>
        <location evidence="1 6">Cytoplasm</location>
    </subcellularLocation>
</comment>
<evidence type="ECO:0000256" key="5">
    <source>
        <dbReference type="ARBA" id="ARBA00022801"/>
    </source>
</evidence>
<evidence type="ECO:0000256" key="2">
    <source>
        <dbReference type="ARBA" id="ARBA00022490"/>
    </source>
</evidence>
<evidence type="ECO:0000313" key="8">
    <source>
        <dbReference type="Proteomes" id="UP001595923"/>
    </source>
</evidence>
<dbReference type="PANTHER" id="PTHR28511:SF1">
    <property type="entry name" value="ENDONUCLEASE V"/>
    <property type="match status" value="1"/>
</dbReference>
<keyword evidence="4 6" id="KW-0255">Endonuclease</keyword>
<evidence type="ECO:0000256" key="6">
    <source>
        <dbReference type="HAMAP-Rule" id="MF_00801"/>
    </source>
</evidence>
<comment type="cofactor">
    <cofactor evidence="6">
        <name>Mg(2+)</name>
        <dbReference type="ChEBI" id="CHEBI:18420"/>
    </cofactor>
</comment>
<dbReference type="GO" id="GO:0004519">
    <property type="term" value="F:endonuclease activity"/>
    <property type="evidence" value="ECO:0007669"/>
    <property type="project" value="UniProtKB-KW"/>
</dbReference>
<evidence type="ECO:0000313" key="7">
    <source>
        <dbReference type="EMBL" id="MFC4564648.1"/>
    </source>
</evidence>
<dbReference type="HAMAP" id="MF_00801">
    <property type="entry name" value="Endonuclease_5"/>
    <property type="match status" value="1"/>
</dbReference>
<evidence type="ECO:0000256" key="1">
    <source>
        <dbReference type="ARBA" id="ARBA00004496"/>
    </source>
</evidence>
<reference evidence="8" key="1">
    <citation type="journal article" date="2019" name="Int. J. Syst. Evol. Microbiol.">
        <title>The Global Catalogue of Microorganisms (GCM) 10K type strain sequencing project: providing services to taxonomists for standard genome sequencing and annotation.</title>
        <authorList>
            <consortium name="The Broad Institute Genomics Platform"/>
            <consortium name="The Broad Institute Genome Sequencing Center for Infectious Disease"/>
            <person name="Wu L."/>
            <person name="Ma J."/>
        </authorList>
    </citation>
    <scope>NUCLEOTIDE SEQUENCE [LARGE SCALE GENOMIC DNA]</scope>
    <source>
        <strain evidence="8">XZYJ18</strain>
    </source>
</reference>
<keyword evidence="2 6" id="KW-0963">Cytoplasm</keyword>
<dbReference type="EC" id="3.1.21.7" evidence="6"/>
<keyword evidence="8" id="KW-1185">Reference proteome</keyword>
<gene>
    <name evidence="6" type="primary">nfi</name>
    <name evidence="7" type="ORF">ACFO4E_22550</name>
</gene>
<comment type="similarity">
    <text evidence="6">Belongs to the endonuclease V family.</text>
</comment>
<keyword evidence="6" id="KW-0234">DNA repair</keyword>
<keyword evidence="6" id="KW-0479">Metal-binding</keyword>
<evidence type="ECO:0000256" key="3">
    <source>
        <dbReference type="ARBA" id="ARBA00022722"/>
    </source>
</evidence>
<sequence>MPARPLVPAAGPPPAGAEEARAEQARLAPLVRTDPLDPDRVGLVAGLDVTYAPGDDRLVAAAVVLDAGTLEVVESATAVARPAFPYVPGLFAFREVPPLLDAIGRLRTAPDVFVCDGFGLAHPRRFGLACHLGVLLDRPALGVGKSPFVGSAEPPGERRGSWSPLVDGGDVVGRALRTRDGVKPVYVSVGHRIDLDGATGLVLRLAPSYRLPEPIRRADRLSRDVLRGL</sequence>
<keyword evidence="3 6" id="KW-0540">Nuclease</keyword>
<dbReference type="CDD" id="cd06559">
    <property type="entry name" value="Endonuclease_V"/>
    <property type="match status" value="1"/>
</dbReference>
<name>A0ABV9E1P4_9ACTN</name>
<keyword evidence="6" id="KW-0460">Magnesium</keyword>
<comment type="caution">
    <text evidence="7">The sequence shown here is derived from an EMBL/GenBank/DDBJ whole genome shotgun (WGS) entry which is preliminary data.</text>
</comment>
<proteinExistence type="inferred from homology"/>
<dbReference type="Pfam" id="PF04493">
    <property type="entry name" value="Endonuclease_5"/>
    <property type="match status" value="1"/>
</dbReference>
<dbReference type="Proteomes" id="UP001595923">
    <property type="component" value="Unassembled WGS sequence"/>
</dbReference>
<accession>A0ABV9E1P4</accession>
<keyword evidence="5 6" id="KW-0378">Hydrolase</keyword>
<dbReference type="PANTHER" id="PTHR28511">
    <property type="entry name" value="ENDONUCLEASE V"/>
    <property type="match status" value="1"/>
</dbReference>
<dbReference type="EMBL" id="JBHSFQ010000026">
    <property type="protein sequence ID" value="MFC4564648.1"/>
    <property type="molecule type" value="Genomic_DNA"/>
</dbReference>
<dbReference type="Gene3D" id="3.30.2170.10">
    <property type="entry name" value="archaeoglobus fulgidus dsm 4304 superfamily"/>
    <property type="match status" value="1"/>
</dbReference>
<protein>
    <recommendedName>
        <fullName evidence="6">Endonuclease V</fullName>
        <ecNumber evidence="6">3.1.21.7</ecNumber>
    </recommendedName>
    <alternativeName>
        <fullName evidence="6">Deoxyinosine 3'endonuclease</fullName>
    </alternativeName>
    <alternativeName>
        <fullName evidence="6">Deoxyribonuclease V</fullName>
        <shortName evidence="6">DNase V</shortName>
    </alternativeName>
</protein>
<comment type="function">
    <text evidence="6">DNA repair enzyme involved in the repair of deaminated bases. Selectively cleaves double-stranded DNA at the second phosphodiester bond 3' to a deoxyinosine leaving behind the intact lesion on the nicked DNA.</text>
</comment>
<feature type="site" description="Interaction with target DNA" evidence="6">
    <location>
        <position position="86"/>
    </location>
</feature>
<organism evidence="7 8">
    <name type="scientific">Nocardiopsis mangrovi</name>
    <dbReference type="NCBI Taxonomy" id="1179818"/>
    <lineage>
        <taxon>Bacteria</taxon>
        <taxon>Bacillati</taxon>
        <taxon>Actinomycetota</taxon>
        <taxon>Actinomycetes</taxon>
        <taxon>Streptosporangiales</taxon>
        <taxon>Nocardiopsidaceae</taxon>
        <taxon>Nocardiopsis</taxon>
    </lineage>
</organism>
<evidence type="ECO:0000256" key="4">
    <source>
        <dbReference type="ARBA" id="ARBA00022759"/>
    </source>
</evidence>
<feature type="binding site" evidence="6">
    <location>
        <position position="116"/>
    </location>
    <ligand>
        <name>Mg(2+)</name>
        <dbReference type="ChEBI" id="CHEBI:18420"/>
    </ligand>
</feature>